<dbReference type="VEuPathDB" id="FungiDB:I302_04066"/>
<dbReference type="KEGG" id="kbi:30208465"/>
<feature type="transmembrane region" description="Helical" evidence="2">
    <location>
        <begin position="34"/>
        <end position="57"/>
    </location>
</feature>
<keyword evidence="5" id="KW-1185">Reference proteome</keyword>
<feature type="compositionally biased region" description="Low complexity" evidence="1">
    <location>
        <begin position="124"/>
        <end position="155"/>
    </location>
</feature>
<dbReference type="AlphaFoldDB" id="A0A1B9G5U2"/>
<feature type="region of interest" description="Disordered" evidence="1">
    <location>
        <begin position="214"/>
        <end position="244"/>
    </location>
</feature>
<dbReference type="RefSeq" id="XP_019047453.1">
    <property type="nucleotide sequence ID" value="XM_019190705.1"/>
</dbReference>
<evidence type="ECO:0000313" key="3">
    <source>
        <dbReference type="EMBL" id="OCF26383.1"/>
    </source>
</evidence>
<dbReference type="EMBL" id="KI894020">
    <property type="protein sequence ID" value="OCF26383.1"/>
    <property type="molecule type" value="Genomic_DNA"/>
</dbReference>
<protein>
    <submittedName>
        <fullName evidence="3">Uncharacterized protein</fullName>
    </submittedName>
</protein>
<keyword evidence="2" id="KW-0812">Transmembrane</keyword>
<evidence type="ECO:0000313" key="4">
    <source>
        <dbReference type="EMBL" id="WVW78730.1"/>
    </source>
</evidence>
<keyword evidence="2" id="KW-1133">Transmembrane helix</keyword>
<reference evidence="4" key="2">
    <citation type="submission" date="2013-07" db="EMBL/GenBank/DDBJ databases">
        <authorList>
            <consortium name="The Broad Institute Genome Sequencing Platform"/>
            <person name="Cuomo C."/>
            <person name="Litvintseva A."/>
            <person name="Chen Y."/>
            <person name="Heitman J."/>
            <person name="Sun S."/>
            <person name="Springer D."/>
            <person name="Dromer F."/>
            <person name="Young S.K."/>
            <person name="Zeng Q."/>
            <person name="Gargeya S."/>
            <person name="Fitzgerald M."/>
            <person name="Abouelleil A."/>
            <person name="Alvarado L."/>
            <person name="Berlin A.M."/>
            <person name="Chapman S.B."/>
            <person name="Dewar J."/>
            <person name="Goldberg J."/>
            <person name="Griggs A."/>
            <person name="Gujja S."/>
            <person name="Hansen M."/>
            <person name="Howarth C."/>
            <person name="Imamovic A."/>
            <person name="Larimer J."/>
            <person name="McCowan C."/>
            <person name="Murphy C."/>
            <person name="Pearson M."/>
            <person name="Priest M."/>
            <person name="Roberts A."/>
            <person name="Saif S."/>
            <person name="Shea T."/>
            <person name="Sykes S."/>
            <person name="Wortman J."/>
            <person name="Nusbaum C."/>
            <person name="Birren B."/>
        </authorList>
    </citation>
    <scope>NUCLEOTIDE SEQUENCE</scope>
    <source>
        <strain evidence="4">CBS 10118</strain>
    </source>
</reference>
<dbReference type="Proteomes" id="UP000092730">
    <property type="component" value="Chromosome 1"/>
</dbReference>
<feature type="region of interest" description="Disordered" evidence="1">
    <location>
        <begin position="122"/>
        <end position="196"/>
    </location>
</feature>
<reference evidence="3" key="3">
    <citation type="submission" date="2014-01" db="EMBL/GenBank/DDBJ databases">
        <title>Evolution of pathogenesis and genome organization in the Tremellales.</title>
        <authorList>
            <person name="Cuomo C."/>
            <person name="Litvintseva A."/>
            <person name="Heitman J."/>
            <person name="Chen Y."/>
            <person name="Sun S."/>
            <person name="Springer D."/>
            <person name="Dromer F."/>
            <person name="Young S."/>
            <person name="Zeng Q."/>
            <person name="Chapman S."/>
            <person name="Gujja S."/>
            <person name="Saif S."/>
            <person name="Birren B."/>
        </authorList>
    </citation>
    <scope>NUCLEOTIDE SEQUENCE</scope>
    <source>
        <strain evidence="3">CBS 10118</strain>
    </source>
</reference>
<keyword evidence="2" id="KW-0472">Membrane</keyword>
<sequence length="270" mass="29582">MSSPSPSGPLPFGLSNLFRPLSPSLARTRLKSNLFILFLFQLIKGYFSPYITIRSIIVRVCDTYIQGRKGRQESWGENGFYVFEFMVSTILIWNILEAIISIQYPLEYVPPVRRGMVLTPSKVSSPLTRSYSPSTSTSSPASSSTPSTQPSLQRSLYPSTPNRNTPTTQLTSSTSSNLNQSQLKPHPLSNSTSSPISKTTAQIFNLPYDNSSPSKSGLFFEKKDQPQQQQSSSQGGGGVGGDFVLVDRGEKEWVDNVLKGVRGKGGKVSL</sequence>
<dbReference type="EMBL" id="CP144541">
    <property type="protein sequence ID" value="WVW78730.1"/>
    <property type="molecule type" value="Genomic_DNA"/>
</dbReference>
<organism evidence="3">
    <name type="scientific">Kwoniella bestiolae CBS 10118</name>
    <dbReference type="NCBI Taxonomy" id="1296100"/>
    <lineage>
        <taxon>Eukaryota</taxon>
        <taxon>Fungi</taxon>
        <taxon>Dikarya</taxon>
        <taxon>Basidiomycota</taxon>
        <taxon>Agaricomycotina</taxon>
        <taxon>Tremellomycetes</taxon>
        <taxon>Tremellales</taxon>
        <taxon>Cryptococcaceae</taxon>
        <taxon>Kwoniella</taxon>
    </lineage>
</organism>
<evidence type="ECO:0000256" key="1">
    <source>
        <dbReference type="SAM" id="MobiDB-lite"/>
    </source>
</evidence>
<gene>
    <name evidence="3" type="ORF">I302_04066</name>
    <name evidence="4" type="ORF">I302_100690</name>
</gene>
<reference evidence="3" key="1">
    <citation type="submission" date="2013-07" db="EMBL/GenBank/DDBJ databases">
        <title>The Genome Sequence of Cryptococcus bestiolae CBS10118.</title>
        <authorList>
            <consortium name="The Broad Institute Genome Sequencing Platform"/>
            <person name="Cuomo C."/>
            <person name="Litvintseva A."/>
            <person name="Chen Y."/>
            <person name="Heitman J."/>
            <person name="Sun S."/>
            <person name="Springer D."/>
            <person name="Dromer F."/>
            <person name="Young S.K."/>
            <person name="Zeng Q."/>
            <person name="Gargeya S."/>
            <person name="Fitzgerald M."/>
            <person name="Abouelleil A."/>
            <person name="Alvarado L."/>
            <person name="Berlin A.M."/>
            <person name="Chapman S.B."/>
            <person name="Dewar J."/>
            <person name="Goldberg J."/>
            <person name="Griggs A."/>
            <person name="Gujja S."/>
            <person name="Hansen M."/>
            <person name="Howarth C."/>
            <person name="Imamovic A."/>
            <person name="Larimer J."/>
            <person name="McCowan C."/>
            <person name="Murphy C."/>
            <person name="Pearson M."/>
            <person name="Priest M."/>
            <person name="Roberts A."/>
            <person name="Saif S."/>
            <person name="Shea T."/>
            <person name="Sykes S."/>
            <person name="Wortman J."/>
            <person name="Nusbaum C."/>
            <person name="Birren B."/>
        </authorList>
    </citation>
    <scope>NUCLEOTIDE SEQUENCE [LARGE SCALE GENOMIC DNA]</scope>
    <source>
        <strain evidence="3">CBS 10118</strain>
    </source>
</reference>
<reference evidence="4" key="4">
    <citation type="submission" date="2024-02" db="EMBL/GenBank/DDBJ databases">
        <title>Comparative genomics of Cryptococcus and Kwoniella reveals pathogenesis evolution and contrasting modes of karyotype evolution via chromosome fusion or intercentromeric recombination.</title>
        <authorList>
            <person name="Coelho M.A."/>
            <person name="David-Palma M."/>
            <person name="Shea T."/>
            <person name="Bowers K."/>
            <person name="McGinley-Smith S."/>
            <person name="Mohammad A.W."/>
            <person name="Gnirke A."/>
            <person name="Yurkov A.M."/>
            <person name="Nowrousian M."/>
            <person name="Sun S."/>
            <person name="Cuomo C.A."/>
            <person name="Heitman J."/>
        </authorList>
    </citation>
    <scope>NUCLEOTIDE SEQUENCE</scope>
    <source>
        <strain evidence="4">CBS 10118</strain>
    </source>
</reference>
<dbReference type="GeneID" id="30208465"/>
<accession>A0A1B9G5U2</accession>
<feature type="compositionally biased region" description="Low complexity" evidence="1">
    <location>
        <begin position="164"/>
        <end position="183"/>
    </location>
</feature>
<dbReference type="OrthoDB" id="2595605at2759"/>
<feature type="transmembrane region" description="Helical" evidence="2">
    <location>
        <begin position="78"/>
        <end position="96"/>
    </location>
</feature>
<name>A0A1B9G5U2_9TREE</name>
<proteinExistence type="predicted"/>
<evidence type="ECO:0000256" key="2">
    <source>
        <dbReference type="SAM" id="Phobius"/>
    </source>
</evidence>
<evidence type="ECO:0000313" key="5">
    <source>
        <dbReference type="Proteomes" id="UP000092730"/>
    </source>
</evidence>